<evidence type="ECO:0000256" key="6">
    <source>
        <dbReference type="ARBA" id="ARBA00023210"/>
    </source>
</evidence>
<evidence type="ECO:0000256" key="10">
    <source>
        <dbReference type="PIRSR" id="PIRSR003092-1"/>
    </source>
</evidence>
<evidence type="ECO:0000313" key="13">
    <source>
        <dbReference type="Proteomes" id="UP000245368"/>
    </source>
</evidence>
<gene>
    <name evidence="12" type="primary">minD</name>
    <name evidence="12" type="ORF">DKM44_06935</name>
</gene>
<dbReference type="AlphaFoldDB" id="A0A2Z3JCU8"/>
<evidence type="ECO:0000256" key="1">
    <source>
        <dbReference type="ARBA" id="ARBA00010257"/>
    </source>
</evidence>
<dbReference type="GO" id="GO:0005829">
    <property type="term" value="C:cytosol"/>
    <property type="evidence" value="ECO:0007669"/>
    <property type="project" value="TreeGrafter"/>
</dbReference>
<dbReference type="GO" id="GO:0051782">
    <property type="term" value="P:negative regulation of cell division"/>
    <property type="evidence" value="ECO:0007669"/>
    <property type="project" value="TreeGrafter"/>
</dbReference>
<keyword evidence="13" id="KW-1185">Reference proteome</keyword>
<evidence type="ECO:0000256" key="2">
    <source>
        <dbReference type="ARBA" id="ARBA00016887"/>
    </source>
</evidence>
<dbReference type="PANTHER" id="PTHR43384">
    <property type="entry name" value="SEPTUM SITE-DETERMINING PROTEIN MIND HOMOLOG, CHLOROPLASTIC-RELATED"/>
    <property type="match status" value="1"/>
</dbReference>
<dbReference type="InterPro" id="IPR027417">
    <property type="entry name" value="P-loop_NTPase"/>
</dbReference>
<dbReference type="KEGG" id="dez:DKM44_06935"/>
<dbReference type="RefSeq" id="WP_109826429.1">
    <property type="nucleotide sequence ID" value="NZ_CP029494.1"/>
</dbReference>
<dbReference type="OrthoDB" id="9773088at2"/>
<dbReference type="Gene3D" id="3.40.50.300">
    <property type="entry name" value="P-loop containing nucleotide triphosphate hydrolases"/>
    <property type="match status" value="1"/>
</dbReference>
<comment type="function">
    <text evidence="8">ATPase required for the correct placement of the division site. Cell division inhibitors MinC and MinD act in concert to form an inhibitor capable of blocking formation of the polar Z ring septums. Rapidly oscillates between the poles of the cell to destabilize FtsZ filaments that have formed before they mature into polar Z rings.</text>
</comment>
<evidence type="ECO:0000256" key="3">
    <source>
        <dbReference type="ARBA" id="ARBA00022618"/>
    </source>
</evidence>
<evidence type="ECO:0000256" key="7">
    <source>
        <dbReference type="ARBA" id="ARBA00023306"/>
    </source>
</evidence>
<organism evidence="12 13">
    <name type="scientific">Deinococcus irradiatisoli</name>
    <dbReference type="NCBI Taxonomy" id="2202254"/>
    <lineage>
        <taxon>Bacteria</taxon>
        <taxon>Thermotogati</taxon>
        <taxon>Deinococcota</taxon>
        <taxon>Deinococci</taxon>
        <taxon>Deinococcales</taxon>
        <taxon>Deinococcaceae</taxon>
        <taxon>Deinococcus</taxon>
    </lineage>
</organism>
<dbReference type="FunFam" id="3.40.50.300:FF:000068">
    <property type="entry name" value="Site-determining protein"/>
    <property type="match status" value="1"/>
</dbReference>
<dbReference type="EMBL" id="CP029494">
    <property type="protein sequence ID" value="AWN22997.1"/>
    <property type="molecule type" value="Genomic_DNA"/>
</dbReference>
<evidence type="ECO:0000256" key="5">
    <source>
        <dbReference type="ARBA" id="ARBA00022840"/>
    </source>
</evidence>
<comment type="similarity">
    <text evidence="1">Belongs to the ParA family. MinD subfamily.</text>
</comment>
<dbReference type="SUPFAM" id="SSF52540">
    <property type="entry name" value="P-loop containing nucleoside triphosphate hydrolases"/>
    <property type="match status" value="1"/>
</dbReference>
<evidence type="ECO:0000313" key="12">
    <source>
        <dbReference type="EMBL" id="AWN22997.1"/>
    </source>
</evidence>
<keyword evidence="7" id="KW-0131">Cell cycle</keyword>
<feature type="domain" description="CobQ/CobB/MinD/ParA nucleotide binding" evidence="11">
    <location>
        <begin position="6"/>
        <end position="211"/>
    </location>
</feature>
<dbReference type="GO" id="GO:0016887">
    <property type="term" value="F:ATP hydrolysis activity"/>
    <property type="evidence" value="ECO:0007669"/>
    <property type="project" value="InterPro"/>
</dbReference>
<dbReference type="InterPro" id="IPR025501">
    <property type="entry name" value="MinD_FleN"/>
</dbReference>
<dbReference type="GO" id="GO:0005524">
    <property type="term" value="F:ATP binding"/>
    <property type="evidence" value="ECO:0007669"/>
    <property type="project" value="UniProtKB-KW"/>
</dbReference>
<keyword evidence="6" id="KW-0717">Septation</keyword>
<dbReference type="Proteomes" id="UP000245368">
    <property type="component" value="Chromosome"/>
</dbReference>
<accession>A0A2Z3JCU8</accession>
<dbReference type="CDD" id="cd02036">
    <property type="entry name" value="MinD"/>
    <property type="match status" value="1"/>
</dbReference>
<keyword evidence="3" id="KW-0132">Cell division</keyword>
<dbReference type="GO" id="GO:0009898">
    <property type="term" value="C:cytoplasmic side of plasma membrane"/>
    <property type="evidence" value="ECO:0007669"/>
    <property type="project" value="TreeGrafter"/>
</dbReference>
<proteinExistence type="inferred from homology"/>
<reference evidence="12 13" key="1">
    <citation type="submission" date="2018-05" db="EMBL/GenBank/DDBJ databases">
        <title>Complete Genome Sequence of Deinococcus sp. strain 17bor-2.</title>
        <authorList>
            <person name="Srinivasan S."/>
        </authorList>
    </citation>
    <scope>NUCLEOTIDE SEQUENCE [LARGE SCALE GENOMIC DNA]</scope>
    <source>
        <strain evidence="12 13">17bor-2</strain>
    </source>
</reference>
<dbReference type="PANTHER" id="PTHR43384:SF6">
    <property type="entry name" value="SEPTUM SITE-DETERMINING PROTEIN MIND HOMOLOG, CHLOROPLASTIC"/>
    <property type="match status" value="1"/>
</dbReference>
<dbReference type="PIRSF" id="PIRSF003092">
    <property type="entry name" value="MinD"/>
    <property type="match status" value="1"/>
</dbReference>
<feature type="binding site" evidence="10">
    <location>
        <begin position="12"/>
        <end position="19"/>
    </location>
    <ligand>
        <name>ATP</name>
        <dbReference type="ChEBI" id="CHEBI:30616"/>
    </ligand>
</feature>
<keyword evidence="4 10" id="KW-0547">Nucleotide-binding</keyword>
<protein>
    <recommendedName>
        <fullName evidence="2">Septum site-determining protein MinD</fullName>
    </recommendedName>
    <alternativeName>
        <fullName evidence="9">Cell division inhibitor MinD</fullName>
    </alternativeName>
</protein>
<dbReference type="InterPro" id="IPR010223">
    <property type="entry name" value="MinD"/>
</dbReference>
<keyword evidence="5 10" id="KW-0067">ATP-binding</keyword>
<dbReference type="Pfam" id="PF01656">
    <property type="entry name" value="CbiA"/>
    <property type="match status" value="1"/>
</dbReference>
<dbReference type="InterPro" id="IPR002586">
    <property type="entry name" value="CobQ/CobB/MinD/ParA_Nub-bd_dom"/>
</dbReference>
<dbReference type="GO" id="GO:0000917">
    <property type="term" value="P:division septum assembly"/>
    <property type="evidence" value="ECO:0007669"/>
    <property type="project" value="UniProtKB-KW"/>
</dbReference>
<evidence type="ECO:0000259" key="11">
    <source>
        <dbReference type="Pfam" id="PF01656"/>
    </source>
</evidence>
<sequence>MNAKVIVVTSGKGGVGKTTTTANIGVGLAKLGEKVAVIDVDVGLRNLDVVMGLESRVVFDLIDVIEGKCRLQQALIRDKRVENLYLLPASQTRDKDALDPEVFKNAVKQLIEEEQFDRVLIDSPAGIESGFKTAAAPAQGALVVVNPEVSSVRDADRIIGLLEAQQIREINLVINRLRPKMVASGNMLSEADVLEILGVKPIGIIPEDEGILVSTNVGEPAVLGQSVAGQAFMATARRLRGEDLPFPKLEEDRGFMAALRRLFGVK</sequence>
<name>A0A2Z3JCU8_9DEIO</name>
<evidence type="ECO:0000256" key="9">
    <source>
        <dbReference type="ARBA" id="ARBA00032845"/>
    </source>
</evidence>
<evidence type="ECO:0000256" key="8">
    <source>
        <dbReference type="ARBA" id="ARBA00025436"/>
    </source>
</evidence>
<dbReference type="InterPro" id="IPR050625">
    <property type="entry name" value="ParA/MinD_ATPase"/>
</dbReference>
<evidence type="ECO:0000256" key="4">
    <source>
        <dbReference type="ARBA" id="ARBA00022741"/>
    </source>
</evidence>
<dbReference type="NCBIfam" id="TIGR01968">
    <property type="entry name" value="minD_bact"/>
    <property type="match status" value="1"/>
</dbReference>